<keyword evidence="6 9" id="KW-0812">Transmembrane</keyword>
<gene>
    <name evidence="11" type="ORF">THII_0192</name>
</gene>
<evidence type="ECO:0000256" key="5">
    <source>
        <dbReference type="ARBA" id="ARBA00022519"/>
    </source>
</evidence>
<dbReference type="Proteomes" id="UP000031623">
    <property type="component" value="Chromosome"/>
</dbReference>
<evidence type="ECO:0000259" key="10">
    <source>
        <dbReference type="PROSITE" id="PS51012"/>
    </source>
</evidence>
<dbReference type="PROSITE" id="PS51012">
    <property type="entry name" value="ABC_TM2"/>
    <property type="match status" value="1"/>
</dbReference>
<reference evidence="11 12" key="1">
    <citation type="journal article" date="2014" name="ISME J.">
        <title>Ecophysiology of Thioploca ingrica as revealed by the complete genome sequence supplemented with proteomic evidence.</title>
        <authorList>
            <person name="Kojima H."/>
            <person name="Ogura Y."/>
            <person name="Yamamoto N."/>
            <person name="Togashi T."/>
            <person name="Mori H."/>
            <person name="Watanabe T."/>
            <person name="Nemoto F."/>
            <person name="Kurokawa K."/>
            <person name="Hayashi T."/>
            <person name="Fukui M."/>
        </authorList>
    </citation>
    <scope>NUCLEOTIDE SEQUENCE [LARGE SCALE GENOMIC DNA]</scope>
</reference>
<evidence type="ECO:0000256" key="2">
    <source>
        <dbReference type="ARBA" id="ARBA00007783"/>
    </source>
</evidence>
<dbReference type="AlphaFoldDB" id="A0A090ACM8"/>
<organism evidence="11 12">
    <name type="scientific">Thioploca ingrica</name>
    <dbReference type="NCBI Taxonomy" id="40754"/>
    <lineage>
        <taxon>Bacteria</taxon>
        <taxon>Pseudomonadati</taxon>
        <taxon>Pseudomonadota</taxon>
        <taxon>Gammaproteobacteria</taxon>
        <taxon>Thiotrichales</taxon>
        <taxon>Thiotrichaceae</taxon>
        <taxon>Thioploca</taxon>
    </lineage>
</organism>
<comment type="caution">
    <text evidence="9">Lacks conserved residue(s) required for the propagation of feature annotation.</text>
</comment>
<evidence type="ECO:0000313" key="11">
    <source>
        <dbReference type="EMBL" id="BAP54489.1"/>
    </source>
</evidence>
<dbReference type="KEGG" id="tig:THII_0192"/>
<feature type="transmembrane region" description="Helical" evidence="9">
    <location>
        <begin position="37"/>
        <end position="60"/>
    </location>
</feature>
<evidence type="ECO:0000256" key="3">
    <source>
        <dbReference type="ARBA" id="ARBA00022448"/>
    </source>
</evidence>
<dbReference type="PRINTS" id="PR00164">
    <property type="entry name" value="ABC2TRNSPORT"/>
</dbReference>
<feature type="transmembrane region" description="Helical" evidence="9">
    <location>
        <begin position="179"/>
        <end position="201"/>
    </location>
</feature>
<dbReference type="InterPro" id="IPR013525">
    <property type="entry name" value="ABC2_TM"/>
</dbReference>
<dbReference type="Pfam" id="PF01061">
    <property type="entry name" value="ABC2_membrane"/>
    <property type="match status" value="1"/>
</dbReference>
<name>A0A090ACM8_9GAMM</name>
<keyword evidence="3 9" id="KW-0813">Transport</keyword>
<dbReference type="GO" id="GO:0015920">
    <property type="term" value="P:lipopolysaccharide transport"/>
    <property type="evidence" value="ECO:0007669"/>
    <property type="project" value="TreeGrafter"/>
</dbReference>
<dbReference type="GO" id="GO:0140359">
    <property type="term" value="F:ABC-type transporter activity"/>
    <property type="evidence" value="ECO:0007669"/>
    <property type="project" value="InterPro"/>
</dbReference>
<feature type="transmembrane region" description="Helical" evidence="9">
    <location>
        <begin position="106"/>
        <end position="135"/>
    </location>
</feature>
<protein>
    <recommendedName>
        <fullName evidence="9">Transport permease protein</fullName>
    </recommendedName>
</protein>
<dbReference type="InterPro" id="IPR047817">
    <property type="entry name" value="ABC2_TM_bact-type"/>
</dbReference>
<dbReference type="OrthoDB" id="9786910at2"/>
<evidence type="ECO:0000256" key="9">
    <source>
        <dbReference type="RuleBase" id="RU361157"/>
    </source>
</evidence>
<dbReference type="GO" id="GO:0043190">
    <property type="term" value="C:ATP-binding cassette (ABC) transporter complex"/>
    <property type="evidence" value="ECO:0007669"/>
    <property type="project" value="InterPro"/>
</dbReference>
<evidence type="ECO:0000256" key="7">
    <source>
        <dbReference type="ARBA" id="ARBA00022989"/>
    </source>
</evidence>
<keyword evidence="12" id="KW-1185">Reference proteome</keyword>
<dbReference type="STRING" id="40754.THII_0192"/>
<evidence type="ECO:0000256" key="1">
    <source>
        <dbReference type="ARBA" id="ARBA00004429"/>
    </source>
</evidence>
<comment type="subcellular location">
    <subcellularLocation>
        <location evidence="1 9">Cell inner membrane</location>
        <topology evidence="1 9">Multi-pass membrane protein</topology>
    </subcellularLocation>
</comment>
<dbReference type="PANTHER" id="PTHR30413:SF8">
    <property type="entry name" value="TRANSPORT PERMEASE PROTEIN"/>
    <property type="match status" value="1"/>
</dbReference>
<comment type="similarity">
    <text evidence="2 9">Belongs to the ABC-2 integral membrane protein family.</text>
</comment>
<evidence type="ECO:0000313" key="12">
    <source>
        <dbReference type="Proteomes" id="UP000031623"/>
    </source>
</evidence>
<dbReference type="EMBL" id="AP014633">
    <property type="protein sequence ID" value="BAP54489.1"/>
    <property type="molecule type" value="Genomic_DNA"/>
</dbReference>
<dbReference type="PANTHER" id="PTHR30413">
    <property type="entry name" value="INNER MEMBRANE TRANSPORT PERMEASE"/>
    <property type="match status" value="1"/>
</dbReference>
<dbReference type="InterPro" id="IPR000412">
    <property type="entry name" value="ABC_2_transport"/>
</dbReference>
<accession>A0A090ACM8</accession>
<keyword evidence="5" id="KW-0997">Cell inner membrane</keyword>
<feature type="transmembrane region" description="Helical" evidence="9">
    <location>
        <begin position="141"/>
        <end position="167"/>
    </location>
</feature>
<keyword evidence="8 9" id="KW-0472">Membrane</keyword>
<dbReference type="HOGENOM" id="CLU_060703_1_1_6"/>
<keyword evidence="7 9" id="KW-1133">Transmembrane helix</keyword>
<evidence type="ECO:0000256" key="6">
    <source>
        <dbReference type="ARBA" id="ARBA00022692"/>
    </source>
</evidence>
<feature type="transmembrane region" description="Helical" evidence="9">
    <location>
        <begin position="229"/>
        <end position="251"/>
    </location>
</feature>
<proteinExistence type="inferred from homology"/>
<feature type="domain" description="ABC transmembrane type-2" evidence="10">
    <location>
        <begin position="35"/>
        <end position="253"/>
    </location>
</feature>
<keyword evidence="4 9" id="KW-1003">Cell membrane</keyword>
<sequence length="261" mass="30313">MMSNNKKLANLARYLELILYKTYADLRAETERTYLGFLWWIFEPIMYMTVFYAFFGLLLGHKTDDFVPFLLIGLTAWQWFKSCLSHGSETILGAHHLMQQVYLPKVIFPIILILTDTVKFLFIFILLLVFLWGYGYQVNSAYLALPLLLIVQLLFTTAITLFLAAIVPFVPDLRFVVENLLTAVFFMSGIILNAEAVPAAYRGYYYLNPMVNIIETYRTILMHNTWPNWSTLFIITVISLIGIGLANRLIVHFEYLYPKIM</sequence>
<evidence type="ECO:0000256" key="4">
    <source>
        <dbReference type="ARBA" id="ARBA00022475"/>
    </source>
</evidence>
<evidence type="ECO:0000256" key="8">
    <source>
        <dbReference type="ARBA" id="ARBA00023136"/>
    </source>
</evidence>